<evidence type="ECO:0000259" key="1">
    <source>
        <dbReference type="Pfam" id="PF04577"/>
    </source>
</evidence>
<dbReference type="RefSeq" id="WP_149233368.1">
    <property type="nucleotide sequence ID" value="NZ_JALJXJ010000024.1"/>
</dbReference>
<feature type="domain" description="Glycosyltransferase 61 catalytic" evidence="1">
    <location>
        <begin position="162"/>
        <end position="346"/>
    </location>
</feature>
<dbReference type="InterPro" id="IPR049625">
    <property type="entry name" value="Glyco_transf_61_cat"/>
</dbReference>
<sequence length="537" mass="60467">MSKTLPVHATPLNELGLENVSVDGFFSKSDENRRFDFLKPEPVSFKNGYFLEDYFPDRDAPAAQWARNGKSYLSSELFFIRLKNVFVFPNRSAIMLAPGVFLKESLNSVCYGDQDKNFDYLARFLPNITKTDEGLVFDPEICDRAEVIEDTVMLVNTVQDNYGHWHLDSLLSAYGIRDWILEKDVKFLMPTTKNEPRRYRNRGWIHDSLAVLGMGGRLRGTLEPIVFCRDLIYSSRMFTLGTNQPPPLFNTMTSEIAQRVARDNSVQIRQPEYIFLMRKGGGAGRYMLNEEALAAGLQSYGFECLVPDNFGFADEVKFFGQAKILICQTGAAILNAAYAPEGCIICEIGTGNVLFSAFVHVAGVTGKRYVMHHVPELIRKDPTREVEAANRDQCSFEVPLESFLPFVARLMELTGVTVNPETALIRAVAETRPEIEQGVCYQVLDAPFSPDQVETLAYACYIPELARYADGIGTGPRSPLRLLENGRPIGQPHSSHHDIRTIGGGRYSHWNNHLLFSASDNSDPNINGRTYSIYFER</sequence>
<dbReference type="GO" id="GO:0016757">
    <property type="term" value="F:glycosyltransferase activity"/>
    <property type="evidence" value="ECO:0007669"/>
    <property type="project" value="InterPro"/>
</dbReference>
<protein>
    <submittedName>
        <fullName evidence="2">Glycosyltransferase family 61 protein</fullName>
    </submittedName>
</protein>
<name>A0A5A9GJ45_AZOLI</name>
<evidence type="ECO:0000313" key="3">
    <source>
        <dbReference type="Proteomes" id="UP000324927"/>
    </source>
</evidence>
<proteinExistence type="predicted"/>
<reference evidence="2 3" key="1">
    <citation type="submission" date="2019-08" db="EMBL/GenBank/DDBJ databases">
        <authorList>
            <person name="Grouzdev D."/>
            <person name="Tikhonova E."/>
            <person name="Kravchenko I."/>
        </authorList>
    </citation>
    <scope>NUCLEOTIDE SEQUENCE [LARGE SCALE GENOMIC DNA]</scope>
    <source>
        <strain evidence="2 3">59b</strain>
    </source>
</reference>
<dbReference type="EMBL" id="VTTN01000010">
    <property type="protein sequence ID" value="KAA0593702.1"/>
    <property type="molecule type" value="Genomic_DNA"/>
</dbReference>
<keyword evidence="2" id="KW-0808">Transferase</keyword>
<gene>
    <name evidence="2" type="ORF">FZ942_22675</name>
</gene>
<dbReference type="AlphaFoldDB" id="A0A5A9GJ45"/>
<keyword evidence="3" id="KW-1185">Reference proteome</keyword>
<dbReference type="OrthoDB" id="7185280at2"/>
<evidence type="ECO:0000313" key="2">
    <source>
        <dbReference type="EMBL" id="KAA0593702.1"/>
    </source>
</evidence>
<organism evidence="2 3">
    <name type="scientific">Azospirillum lipoferum</name>
    <dbReference type="NCBI Taxonomy" id="193"/>
    <lineage>
        <taxon>Bacteria</taxon>
        <taxon>Pseudomonadati</taxon>
        <taxon>Pseudomonadota</taxon>
        <taxon>Alphaproteobacteria</taxon>
        <taxon>Rhodospirillales</taxon>
        <taxon>Azospirillaceae</taxon>
        <taxon>Azospirillum</taxon>
    </lineage>
</organism>
<accession>A0A5A9GJ45</accession>
<dbReference type="Pfam" id="PF04577">
    <property type="entry name" value="Glyco_transf_61"/>
    <property type="match status" value="1"/>
</dbReference>
<comment type="caution">
    <text evidence="2">The sequence shown here is derived from an EMBL/GenBank/DDBJ whole genome shotgun (WGS) entry which is preliminary data.</text>
</comment>
<dbReference type="Proteomes" id="UP000324927">
    <property type="component" value="Unassembled WGS sequence"/>
</dbReference>